<dbReference type="PANTHER" id="PTHR16026:SF0">
    <property type="entry name" value="CARTILAGE ACIDIC PROTEIN 1"/>
    <property type="match status" value="1"/>
</dbReference>
<feature type="domain" description="ASPIC/UnbV" evidence="2">
    <location>
        <begin position="537"/>
        <end position="602"/>
    </location>
</feature>
<accession>A0A1M7Z6A0</accession>
<dbReference type="InterPro" id="IPR013517">
    <property type="entry name" value="FG-GAP"/>
</dbReference>
<reference evidence="4" key="1">
    <citation type="submission" date="2016-12" db="EMBL/GenBank/DDBJ databases">
        <authorList>
            <person name="Varghese N."/>
            <person name="Submissions S."/>
        </authorList>
    </citation>
    <scope>NUCLEOTIDE SEQUENCE [LARGE SCALE GENOMIC DNA]</scope>
    <source>
        <strain evidence="4">DSM 25035</strain>
    </source>
</reference>
<keyword evidence="1" id="KW-0732">Signal</keyword>
<dbReference type="AlphaFoldDB" id="A0A1M7Z6A0"/>
<evidence type="ECO:0000313" key="3">
    <source>
        <dbReference type="EMBL" id="SHO60421.1"/>
    </source>
</evidence>
<dbReference type="InterPro" id="IPR028994">
    <property type="entry name" value="Integrin_alpha_N"/>
</dbReference>
<dbReference type="PANTHER" id="PTHR16026">
    <property type="entry name" value="CARTILAGE ACIDIC PROTEIN 1"/>
    <property type="match status" value="1"/>
</dbReference>
<proteinExistence type="predicted"/>
<dbReference type="RefSeq" id="WP_083586359.1">
    <property type="nucleotide sequence ID" value="NZ_FRXN01000001.1"/>
</dbReference>
<sequence length="1086" mass="121790">MNHPNQFLFLRLLAIPIFAFLLLSCKRTDSEKGGNQTLFRVLPSDSTGLNFTNQIQETAIANVLYYQYFYNGGGVAVGDINNDGLEDLYFTANQQSNKLFLNLGNLRFKDITLATGTGGREAAWTTGTAIVDINSDGLKDIYVCYSGDLDESSRKNQLFVNQGLDKQGIPYFKEMAEDYGLADPAYSVAAYFSDLDRDGDLDMLLLNHNPSLFTNLNEQAFKSMLSEYDSMSSSKIYRNEGGKFHDVSKEVGFSGSPLSYGLGAVISDFNQDGWPDIYLGNDYSAPDYFYVNQGDGTFRNDLNEAFSITSQYSMGVDASDFNQDGWTDLISLDMLPASNKRQKLLHSPENYEHYQLFVRSGLHHQVMRNMLQLNNQNGTFSEIGNLSGIEATDWSWAPLAGDYDNDGWTDLFISNGFLKDFTNLDFINYRNTQLGNTHVTTETVQNLIQKMPATKVGNFAFKNQNGLQFQDVSDEWGIGIPGNSNGAIYADLDQDGDLDLVLNNLNEPSQIFENTASGEGNHFLQIQLEGPQGNPSGIGSKVWLYSNGKLQYQEQLIYKGYQGNVSEILHFGLGQQAIDSIKVVWPDGRKENIEKPNSGQLLKVSYGNSTTNVEFKKPNKPFWELVDEWDLEEIDATIEDFKSQNQLLYSQSNSKVHFAKGDLNLDGNEDLVFSDGKGNVWLIDGIKKSFQLKEKLISGIQSRVSGLELMDLDGDGKLDLIISKLNGENGSRIYFQGPNFNFDNEVILSVDGEQRFNSKVLPWDFDQDGDLDLILGGTYLPGRWPESSPTLVFENLGKRKFQYVSSQILNEINRVTDMTILDGNGDGKEELWISSEFEPIRAIQFDSEEFSWVQTGLPIQSRGLWRKLFTTKSESGNDLLFMGNWGLNSRLEADSEKPLSLYFADFDQNGSVDPLMEIQIQGELFPFFSRDELSSQLYKKKAKFPDHEGFSNVKISGILDEKELEIATILKVDTLASLAFEKKDGVWKSIPLPLNFQYSPISIFLEPSENELLVLGNLESTRLKIGKLTANPGIQFSIDLTDKIQSFGPEQTGINLNQEVVDAILLDEMLWVSTASGKIIQYQKSK</sequence>
<organism evidence="3 4">
    <name type="scientific">Algoriphagus zhangzhouensis</name>
    <dbReference type="NCBI Taxonomy" id="1073327"/>
    <lineage>
        <taxon>Bacteria</taxon>
        <taxon>Pseudomonadati</taxon>
        <taxon>Bacteroidota</taxon>
        <taxon>Cytophagia</taxon>
        <taxon>Cytophagales</taxon>
        <taxon>Cyclobacteriaceae</taxon>
        <taxon>Algoriphagus</taxon>
    </lineage>
</organism>
<keyword evidence="4" id="KW-1185">Reference proteome</keyword>
<dbReference type="Pfam" id="PF13517">
    <property type="entry name" value="FG-GAP_3"/>
    <property type="match status" value="5"/>
</dbReference>
<dbReference type="Pfam" id="PF07593">
    <property type="entry name" value="UnbV_ASPIC"/>
    <property type="match status" value="1"/>
</dbReference>
<name>A0A1M7Z6A0_9BACT</name>
<dbReference type="InterPro" id="IPR027039">
    <property type="entry name" value="Crtac1"/>
</dbReference>
<dbReference type="Gene3D" id="2.130.10.130">
    <property type="entry name" value="Integrin alpha, N-terminal"/>
    <property type="match status" value="3"/>
</dbReference>
<dbReference type="SUPFAM" id="SSF69318">
    <property type="entry name" value="Integrin alpha N-terminal domain"/>
    <property type="match status" value="2"/>
</dbReference>
<evidence type="ECO:0000313" key="4">
    <source>
        <dbReference type="Proteomes" id="UP000184609"/>
    </source>
</evidence>
<evidence type="ECO:0000256" key="1">
    <source>
        <dbReference type="ARBA" id="ARBA00022729"/>
    </source>
</evidence>
<dbReference type="EMBL" id="FRXN01000001">
    <property type="protein sequence ID" value="SHO60421.1"/>
    <property type="molecule type" value="Genomic_DNA"/>
</dbReference>
<dbReference type="InterPro" id="IPR011519">
    <property type="entry name" value="UnbV_ASPIC"/>
</dbReference>
<evidence type="ECO:0000259" key="2">
    <source>
        <dbReference type="Pfam" id="PF07593"/>
    </source>
</evidence>
<dbReference type="STRING" id="1073327.SAMN04488108_0785"/>
<protein>
    <submittedName>
        <fullName evidence="3">Repeat domain-containing protein</fullName>
    </submittedName>
</protein>
<dbReference type="Proteomes" id="UP000184609">
    <property type="component" value="Unassembled WGS sequence"/>
</dbReference>
<dbReference type="OrthoDB" id="9816120at2"/>
<gene>
    <name evidence="3" type="ORF">SAMN04488108_0785</name>
</gene>